<evidence type="ECO:0000313" key="9">
    <source>
        <dbReference type="Proteomes" id="UP000429523"/>
    </source>
</evidence>
<proteinExistence type="predicted"/>
<dbReference type="EMBL" id="QXFZ01000050">
    <property type="protein sequence ID" value="KAE9136992.1"/>
    <property type="molecule type" value="Genomic_DNA"/>
</dbReference>
<evidence type="ECO:0000313" key="5">
    <source>
        <dbReference type="EMBL" id="KAE9154728.1"/>
    </source>
</evidence>
<reference evidence="9 10" key="1">
    <citation type="submission" date="2018-08" db="EMBL/GenBank/DDBJ databases">
        <title>Genomic investigation of the strawberry pathogen Phytophthora fragariae indicates pathogenicity is determined by transcriptional variation in three key races.</title>
        <authorList>
            <person name="Adams T.M."/>
            <person name="Armitage A.D."/>
            <person name="Sobczyk M.K."/>
            <person name="Bates H.J."/>
            <person name="Dunwell J.M."/>
            <person name="Nellist C.F."/>
            <person name="Harrison R.J."/>
        </authorList>
    </citation>
    <scope>NUCLEOTIDE SEQUENCE [LARGE SCALE GENOMIC DNA]</scope>
    <source>
        <strain evidence="7 11">A4</strain>
        <strain evidence="6 10">NOV-27</strain>
        <strain evidence="5 12">NOV-5</strain>
        <strain evidence="4 13">NOV-71</strain>
        <strain evidence="8 15">NOV-77</strain>
        <strain evidence="1 9">NOV-9</strain>
        <strain evidence="3 16">ONT-3</strain>
        <strain evidence="2 14">SCRP245</strain>
    </source>
</reference>
<dbReference type="EMBL" id="QXFW01000029">
    <property type="protein sequence ID" value="KAE9029344.1"/>
    <property type="molecule type" value="Genomic_DNA"/>
</dbReference>
<dbReference type="Proteomes" id="UP000437068">
    <property type="component" value="Unassembled WGS sequence"/>
</dbReference>
<evidence type="ECO:0000313" key="1">
    <source>
        <dbReference type="EMBL" id="KAE8948479.1"/>
    </source>
</evidence>
<dbReference type="EMBL" id="QXGF01000048">
    <property type="protein sequence ID" value="KAE8948479.1"/>
    <property type="molecule type" value="Genomic_DNA"/>
</dbReference>
<dbReference type="Proteomes" id="UP000433483">
    <property type="component" value="Unassembled WGS sequence"/>
</dbReference>
<evidence type="ECO:0000313" key="6">
    <source>
        <dbReference type="EMBL" id="KAE9234645.1"/>
    </source>
</evidence>
<evidence type="ECO:0000313" key="4">
    <source>
        <dbReference type="EMBL" id="KAE9136992.1"/>
    </source>
</evidence>
<evidence type="ECO:0000313" key="14">
    <source>
        <dbReference type="Proteomes" id="UP000460718"/>
    </source>
</evidence>
<gene>
    <name evidence="7" type="ORF">PF001_g1599</name>
    <name evidence="6" type="ORF">PF005_g1804</name>
    <name evidence="5" type="ORF">PF006_g1265</name>
    <name evidence="4" type="ORF">PF007_g1966</name>
    <name evidence="8" type="ORF">PF008_g2899</name>
    <name evidence="1" type="ORF">PF009_g1932</name>
    <name evidence="3" type="ORF">PF010_g1484</name>
    <name evidence="2" type="ORF">PF011_g1122</name>
</gene>
<evidence type="ECO:0000313" key="7">
    <source>
        <dbReference type="EMBL" id="KAE9328057.1"/>
    </source>
</evidence>
<comment type="caution">
    <text evidence="5">The sequence shown here is derived from an EMBL/GenBank/DDBJ whole genome shotgun (WGS) entry which is preliminary data.</text>
</comment>
<dbReference type="EMBL" id="QXGA01000031">
    <property type="protein sequence ID" value="KAE9154728.1"/>
    <property type="molecule type" value="Genomic_DNA"/>
</dbReference>
<evidence type="ECO:0000313" key="16">
    <source>
        <dbReference type="Proteomes" id="UP000488956"/>
    </source>
</evidence>
<dbReference type="Proteomes" id="UP000488956">
    <property type="component" value="Unassembled WGS sequence"/>
</dbReference>
<dbReference type="EMBL" id="QXFY01000084">
    <property type="protein sequence ID" value="KAE9357980.1"/>
    <property type="molecule type" value="Genomic_DNA"/>
</dbReference>
<dbReference type="EMBL" id="QXFX01000037">
    <property type="protein sequence ID" value="KAE9136973.1"/>
    <property type="molecule type" value="Genomic_DNA"/>
</dbReference>
<evidence type="ECO:0000313" key="15">
    <source>
        <dbReference type="Proteomes" id="UP000486351"/>
    </source>
</evidence>
<accession>A0A6A3UUT6</accession>
<dbReference type="EMBL" id="QXGB01000045">
    <property type="protein sequence ID" value="KAE9234645.1"/>
    <property type="molecule type" value="Genomic_DNA"/>
</dbReference>
<evidence type="ECO:0000313" key="2">
    <source>
        <dbReference type="EMBL" id="KAE9029344.1"/>
    </source>
</evidence>
<dbReference type="Proteomes" id="UP000440732">
    <property type="component" value="Unassembled WGS sequence"/>
</dbReference>
<dbReference type="Proteomes" id="UP000460718">
    <property type="component" value="Unassembled WGS sequence"/>
</dbReference>
<evidence type="ECO:0000313" key="3">
    <source>
        <dbReference type="EMBL" id="KAE9136973.1"/>
    </source>
</evidence>
<evidence type="ECO:0000313" key="12">
    <source>
        <dbReference type="Proteomes" id="UP000440732"/>
    </source>
</evidence>
<dbReference type="OrthoDB" id="109312at2759"/>
<organism evidence="5 12">
    <name type="scientific">Phytophthora fragariae</name>
    <dbReference type="NCBI Taxonomy" id="53985"/>
    <lineage>
        <taxon>Eukaryota</taxon>
        <taxon>Sar</taxon>
        <taxon>Stramenopiles</taxon>
        <taxon>Oomycota</taxon>
        <taxon>Peronosporomycetes</taxon>
        <taxon>Peronosporales</taxon>
        <taxon>Peronosporaceae</taxon>
        <taxon>Phytophthora</taxon>
    </lineage>
</organism>
<dbReference type="EMBL" id="QXGE01000040">
    <property type="protein sequence ID" value="KAE9328057.1"/>
    <property type="molecule type" value="Genomic_DNA"/>
</dbReference>
<protein>
    <submittedName>
        <fullName evidence="5">Uncharacterized protein</fullName>
    </submittedName>
</protein>
<dbReference type="Proteomes" id="UP000441208">
    <property type="component" value="Unassembled WGS sequence"/>
</dbReference>
<sequence length="88" mass="9723">MLALAMITSDTVRHFFDKTGPYFECTTCTDVQDMLYEANLLNVIDAQDSDSVSVQEVIAGEVQQMEVEVIVTDYVSIPIPDTDIGGKM</sequence>
<dbReference type="Proteomes" id="UP000429523">
    <property type="component" value="Unassembled WGS sequence"/>
</dbReference>
<keyword evidence="10" id="KW-1185">Reference proteome</keyword>
<evidence type="ECO:0000313" key="11">
    <source>
        <dbReference type="Proteomes" id="UP000437068"/>
    </source>
</evidence>
<evidence type="ECO:0000313" key="13">
    <source>
        <dbReference type="Proteomes" id="UP000441208"/>
    </source>
</evidence>
<name>A0A6A3UUT6_9STRA</name>
<dbReference type="AlphaFoldDB" id="A0A6A3UUT6"/>
<evidence type="ECO:0000313" key="8">
    <source>
        <dbReference type="EMBL" id="KAE9357980.1"/>
    </source>
</evidence>
<dbReference type="Proteomes" id="UP000486351">
    <property type="component" value="Unassembled WGS sequence"/>
</dbReference>
<evidence type="ECO:0000313" key="10">
    <source>
        <dbReference type="Proteomes" id="UP000433483"/>
    </source>
</evidence>